<evidence type="ECO:0000256" key="1">
    <source>
        <dbReference type="ARBA" id="ARBA00022793"/>
    </source>
</evidence>
<keyword evidence="3" id="KW-0479">Metal-binding</keyword>
<dbReference type="AlphaFoldDB" id="A0A1M6V7N5"/>
<gene>
    <name evidence="3" type="primary">coaBC</name>
    <name evidence="7" type="ORF">SAMN05216582_1178</name>
</gene>
<evidence type="ECO:0000259" key="6">
    <source>
        <dbReference type="Pfam" id="PF04127"/>
    </source>
</evidence>
<dbReference type="InterPro" id="IPR035929">
    <property type="entry name" value="CoaB-like_sf"/>
</dbReference>
<dbReference type="InterPro" id="IPR005252">
    <property type="entry name" value="CoaBC"/>
</dbReference>
<feature type="binding site" evidence="3">
    <location>
        <position position="324"/>
    </location>
    <ligand>
        <name>CTP</name>
        <dbReference type="ChEBI" id="CHEBI:37563"/>
    </ligand>
</feature>
<reference evidence="7 8" key="1">
    <citation type="submission" date="2016-11" db="EMBL/GenBank/DDBJ databases">
        <authorList>
            <person name="Jaros S."/>
            <person name="Januszkiewicz K."/>
            <person name="Wedrychowicz H."/>
        </authorList>
    </citation>
    <scope>NUCLEOTIDE SEQUENCE [LARGE SCALE GENOMIC DNA]</scope>
    <source>
        <strain evidence="7 8">HD4</strain>
    </source>
</reference>
<comment type="pathway">
    <text evidence="3 4">Cofactor biosynthesis; coenzyme A biosynthesis; CoA from (R)-pantothenate: step 2/5.</text>
</comment>
<dbReference type="Pfam" id="PF02441">
    <property type="entry name" value="Flavoprotein"/>
    <property type="match status" value="1"/>
</dbReference>
<comment type="catalytic activity">
    <reaction evidence="3 4">
        <text>(R)-4'-phosphopantothenate + L-cysteine + CTP = N-[(R)-4-phosphopantothenoyl]-L-cysteine + CMP + diphosphate + H(+)</text>
        <dbReference type="Rhea" id="RHEA:19397"/>
        <dbReference type="ChEBI" id="CHEBI:10986"/>
        <dbReference type="ChEBI" id="CHEBI:15378"/>
        <dbReference type="ChEBI" id="CHEBI:33019"/>
        <dbReference type="ChEBI" id="CHEBI:35235"/>
        <dbReference type="ChEBI" id="CHEBI:37563"/>
        <dbReference type="ChEBI" id="CHEBI:59458"/>
        <dbReference type="ChEBI" id="CHEBI:60377"/>
        <dbReference type="EC" id="6.3.2.5"/>
    </reaction>
</comment>
<dbReference type="InterPro" id="IPR036551">
    <property type="entry name" value="Flavin_trans-like"/>
</dbReference>
<feature type="binding site" evidence="3">
    <location>
        <position position="338"/>
    </location>
    <ligand>
        <name>CTP</name>
        <dbReference type="ChEBI" id="CHEBI:37563"/>
    </ligand>
</feature>
<dbReference type="GO" id="GO:0004633">
    <property type="term" value="F:phosphopantothenoylcysteine decarboxylase activity"/>
    <property type="evidence" value="ECO:0007669"/>
    <property type="project" value="UniProtKB-UniRule"/>
</dbReference>
<name>A0A1M6V7N5_SELRU</name>
<dbReference type="GO" id="GO:0046872">
    <property type="term" value="F:metal ion binding"/>
    <property type="evidence" value="ECO:0007669"/>
    <property type="project" value="UniProtKB-KW"/>
</dbReference>
<feature type="active site" description="Proton donor" evidence="3">
    <location>
        <position position="159"/>
    </location>
</feature>
<comment type="pathway">
    <text evidence="3 4">Cofactor biosynthesis; coenzyme A biosynthesis; CoA from (R)-pantothenate: step 3/5.</text>
</comment>
<keyword evidence="3 4" id="KW-0285">Flavoprotein</keyword>
<dbReference type="Gene3D" id="3.40.50.1950">
    <property type="entry name" value="Flavin prenyltransferase-like"/>
    <property type="match status" value="1"/>
</dbReference>
<feature type="domain" description="DNA/pantothenate metabolism flavoprotein C-terminal" evidence="6">
    <location>
        <begin position="187"/>
        <end position="395"/>
    </location>
</feature>
<dbReference type="UniPathway" id="UPA00241">
    <property type="reaction ID" value="UER00353"/>
</dbReference>
<feature type="domain" description="Flavoprotein" evidence="5">
    <location>
        <begin position="7"/>
        <end position="180"/>
    </location>
</feature>
<dbReference type="PANTHER" id="PTHR14359:SF6">
    <property type="entry name" value="PHOSPHOPANTOTHENOYLCYSTEINE DECARBOXYLASE"/>
    <property type="match status" value="1"/>
</dbReference>
<evidence type="ECO:0000259" key="5">
    <source>
        <dbReference type="Pfam" id="PF02441"/>
    </source>
</evidence>
<dbReference type="RefSeq" id="WP_073090386.1">
    <property type="nucleotide sequence ID" value="NZ_FRBC01000017.1"/>
</dbReference>
<dbReference type="NCBIfam" id="TIGR00521">
    <property type="entry name" value="coaBC_dfp"/>
    <property type="match status" value="1"/>
</dbReference>
<dbReference type="OrthoDB" id="9802554at2"/>
<feature type="region of interest" description="Phosphopantothenate--cysteine ligase" evidence="3">
    <location>
        <begin position="192"/>
        <end position="399"/>
    </location>
</feature>
<evidence type="ECO:0000256" key="3">
    <source>
        <dbReference type="HAMAP-Rule" id="MF_02225"/>
    </source>
</evidence>
<comment type="function">
    <text evidence="4">Catalyzes two steps in the biosynthesis of coenzyme A. In the first step cysteine is conjugated to 4'-phosphopantothenate to form 4-phosphopantothenoylcysteine, in the latter compound is decarboxylated to form 4'-phosphopantotheine.</text>
</comment>
<keyword evidence="3 4" id="KW-0288">FMN</keyword>
<dbReference type="PANTHER" id="PTHR14359">
    <property type="entry name" value="HOMO-OLIGOMERIC FLAVIN CONTAINING CYS DECARBOXYLASE FAMILY"/>
    <property type="match status" value="1"/>
</dbReference>
<dbReference type="GO" id="GO:0004632">
    <property type="term" value="F:phosphopantothenate--cysteine ligase activity"/>
    <property type="evidence" value="ECO:0007669"/>
    <property type="project" value="UniProtKB-UniRule"/>
</dbReference>
<accession>A0A1M6V7N5</accession>
<dbReference type="SUPFAM" id="SSF52507">
    <property type="entry name" value="Homo-oligomeric flavin-containing Cys decarboxylases, HFCD"/>
    <property type="match status" value="1"/>
</dbReference>
<evidence type="ECO:0000313" key="7">
    <source>
        <dbReference type="EMBL" id="SHK77381.1"/>
    </source>
</evidence>
<comment type="cofactor">
    <cofactor evidence="3">
        <name>Mg(2+)</name>
        <dbReference type="ChEBI" id="CHEBI:18420"/>
    </cofactor>
</comment>
<keyword evidence="3" id="KW-0511">Multifunctional enzyme</keyword>
<feature type="binding site" evidence="3">
    <location>
        <begin position="306"/>
        <end position="309"/>
    </location>
    <ligand>
        <name>CTP</name>
        <dbReference type="ChEBI" id="CHEBI:37563"/>
    </ligand>
</feature>
<dbReference type="GO" id="GO:0015941">
    <property type="term" value="P:pantothenate catabolic process"/>
    <property type="evidence" value="ECO:0007669"/>
    <property type="project" value="InterPro"/>
</dbReference>
<comment type="catalytic activity">
    <reaction evidence="3 4">
        <text>N-[(R)-4-phosphopantothenoyl]-L-cysteine + H(+) = (R)-4'-phosphopantetheine + CO2</text>
        <dbReference type="Rhea" id="RHEA:16793"/>
        <dbReference type="ChEBI" id="CHEBI:15378"/>
        <dbReference type="ChEBI" id="CHEBI:16526"/>
        <dbReference type="ChEBI" id="CHEBI:59458"/>
        <dbReference type="ChEBI" id="CHEBI:61723"/>
        <dbReference type="EC" id="4.1.1.36"/>
    </reaction>
</comment>
<proteinExistence type="inferred from homology"/>
<sequence length="399" mass="42995">MGALTGKKIVLGVTGGIAAYKAVEIASRLRKAGAEVHVIMTREATEFVTELTFREITGQPVSVDMWAKVTNFNVEHIALATLADLVLIAPATANIIAKIAAGIADDMLTTTVLATKAPVMLAPAMNTNMYENPVTQGNMAELRRRGMQLIEPASGHLACGIEGKGRLPEPVQIVQEVMDFMTREQPLQGRRIIVTAGGTIEPLDPVRYLGNRSTGKMGYAIAAEAARQGAEVLLVSGPSNLPNPAGVRTVRIQTAREMQAAVEAEYGEADAVIMSAAVADYRPKNVAADKIKKSDDELVLHLERNPDILFGLGQQKQQQVLVGFAAETCNVEEYAKKKLTKKNLDFIVANDVSSKDAGFAVDNNRVQLYFRDGRAEKYPLMAKAELAKVILEKVAGILS</sequence>
<dbReference type="Proteomes" id="UP000184263">
    <property type="component" value="Unassembled WGS sequence"/>
</dbReference>
<evidence type="ECO:0000313" key="8">
    <source>
        <dbReference type="Proteomes" id="UP000184263"/>
    </source>
</evidence>
<dbReference type="Gene3D" id="3.40.50.10300">
    <property type="entry name" value="CoaB-like"/>
    <property type="match status" value="1"/>
</dbReference>
<dbReference type="EC" id="4.1.1.36" evidence="3"/>
<comment type="similarity">
    <text evidence="3 4">In the N-terminal section; belongs to the HFCD (homo-oligomeric flavin containing Cys decarboxylase) superfamily.</text>
</comment>
<feature type="binding site" evidence="3">
    <location>
        <position position="342"/>
    </location>
    <ligand>
        <name>CTP</name>
        <dbReference type="ChEBI" id="CHEBI:37563"/>
    </ligand>
</feature>
<keyword evidence="3" id="KW-0460">Magnesium</keyword>
<organism evidence="7 8">
    <name type="scientific">Selenomonas ruminantium</name>
    <dbReference type="NCBI Taxonomy" id="971"/>
    <lineage>
        <taxon>Bacteria</taxon>
        <taxon>Bacillati</taxon>
        <taxon>Bacillota</taxon>
        <taxon>Negativicutes</taxon>
        <taxon>Selenomonadales</taxon>
        <taxon>Selenomonadaceae</taxon>
        <taxon>Selenomonas</taxon>
    </lineage>
</organism>
<evidence type="ECO:0000256" key="2">
    <source>
        <dbReference type="ARBA" id="ARBA00023239"/>
    </source>
</evidence>
<keyword evidence="3 4" id="KW-0436">Ligase</keyword>
<comment type="caution">
    <text evidence="3">Lacks conserved residue(s) required for the propagation of feature annotation.</text>
</comment>
<comment type="function">
    <text evidence="3">Catalyzes two sequential steps in the biosynthesis of coenzyme A. In the first step cysteine is conjugated to 4'-phosphopantothenate to form 4-phosphopantothenoylcysteine. In the second step the latter compound is decarboxylated to form 4'-phosphopantotheine.</text>
</comment>
<dbReference type="InterPro" id="IPR007085">
    <property type="entry name" value="DNA/pantothenate-metab_flavo_C"/>
</dbReference>
<dbReference type="EC" id="6.3.2.5" evidence="3"/>
<evidence type="ECO:0000256" key="4">
    <source>
        <dbReference type="RuleBase" id="RU364078"/>
    </source>
</evidence>
<keyword evidence="1 3" id="KW-0210">Decarboxylase</keyword>
<keyword evidence="2 3" id="KW-0456">Lyase</keyword>
<dbReference type="EMBL" id="FRBC01000017">
    <property type="protein sequence ID" value="SHK77381.1"/>
    <property type="molecule type" value="Genomic_DNA"/>
</dbReference>
<dbReference type="HAMAP" id="MF_02225">
    <property type="entry name" value="CoaBC"/>
    <property type="match status" value="1"/>
</dbReference>
<feature type="region of interest" description="Phosphopantothenoylcysteine decarboxylase" evidence="3">
    <location>
        <begin position="1"/>
        <end position="191"/>
    </location>
</feature>
<dbReference type="InterPro" id="IPR003382">
    <property type="entry name" value="Flavoprotein"/>
</dbReference>
<comment type="similarity">
    <text evidence="3 4">In the C-terminal section; belongs to the PPC synthetase family.</text>
</comment>
<dbReference type="GO" id="GO:0071513">
    <property type="term" value="C:phosphopantothenoylcysteine decarboxylase complex"/>
    <property type="evidence" value="ECO:0007669"/>
    <property type="project" value="TreeGrafter"/>
</dbReference>
<dbReference type="GO" id="GO:0015937">
    <property type="term" value="P:coenzyme A biosynthetic process"/>
    <property type="evidence" value="ECO:0007669"/>
    <property type="project" value="UniProtKB-UniRule"/>
</dbReference>
<dbReference type="SUPFAM" id="SSF102645">
    <property type="entry name" value="CoaB-like"/>
    <property type="match status" value="1"/>
</dbReference>
<dbReference type="GO" id="GO:0010181">
    <property type="term" value="F:FMN binding"/>
    <property type="evidence" value="ECO:0007669"/>
    <property type="project" value="UniProtKB-UniRule"/>
</dbReference>
<comment type="cofactor">
    <cofactor evidence="3">
        <name>FMN</name>
        <dbReference type="ChEBI" id="CHEBI:58210"/>
    </cofactor>
    <text evidence="3">Binds 1 FMN per subunit.</text>
</comment>
<feature type="binding site" evidence="3">
    <location>
        <position position="290"/>
    </location>
    <ligand>
        <name>CTP</name>
        <dbReference type="ChEBI" id="CHEBI:37563"/>
    </ligand>
</feature>
<protein>
    <recommendedName>
        <fullName evidence="3">Coenzyme A biosynthesis bifunctional protein CoaBC</fullName>
    </recommendedName>
    <alternativeName>
        <fullName evidence="3">DNA/pantothenate metabolism flavoprotein</fullName>
    </alternativeName>
    <alternativeName>
        <fullName evidence="3">Phosphopantothenoylcysteine synthetase/decarboxylase</fullName>
        <shortName evidence="3">PPCS-PPCDC</shortName>
    </alternativeName>
    <domain>
        <recommendedName>
            <fullName evidence="3">Phosphopantothenoylcysteine decarboxylase</fullName>
            <shortName evidence="3">PPC decarboxylase</shortName>
            <shortName evidence="3">PPC-DC</shortName>
            <ecNumber evidence="3">4.1.1.36</ecNumber>
        </recommendedName>
        <alternativeName>
            <fullName evidence="3">CoaC</fullName>
        </alternativeName>
    </domain>
    <domain>
        <recommendedName>
            <fullName evidence="3">Phosphopantothenate--cysteine ligase</fullName>
            <ecNumber evidence="3">6.3.2.5</ecNumber>
        </recommendedName>
        <alternativeName>
            <fullName evidence="3">CoaB</fullName>
        </alternativeName>
        <alternativeName>
            <fullName evidence="3">Phosphopantothenoylcysteine synthetase</fullName>
            <shortName evidence="3">PPC synthetase</shortName>
            <shortName evidence="3">PPC-S</shortName>
        </alternativeName>
    </domain>
</protein>
<feature type="binding site" evidence="3">
    <location>
        <position position="280"/>
    </location>
    <ligand>
        <name>CTP</name>
        <dbReference type="ChEBI" id="CHEBI:37563"/>
    </ligand>
</feature>
<dbReference type="Pfam" id="PF04127">
    <property type="entry name" value="DFP"/>
    <property type="match status" value="1"/>
</dbReference>